<keyword evidence="1" id="KW-1133">Transmembrane helix</keyword>
<sequence length="69" mass="7904">MAAKKPTKFTKNKNNVVKKTHSKKAAYKPNKNIKSKKTKSLVLLYNLISVEVFACMALITFGIYQNKLW</sequence>
<keyword evidence="1" id="KW-0472">Membrane</keyword>
<reference evidence="2 3" key="1">
    <citation type="journal article" date="2008" name="J. Bacteriol.">
        <title>Comparative genome analysis of 'Candidatus Phytoplasma australiense' (subgroup tuf-Australia I; rp-A) and 'Ca. Phytoplasma asteris' strains OY-M and AY-WB.</title>
        <authorList>
            <person name="Tran-Nguyen L.T."/>
            <person name="Kube M."/>
            <person name="Schneider B."/>
            <person name="Reinhardt R."/>
            <person name="Gibb K.S."/>
        </authorList>
    </citation>
    <scope>NUCLEOTIDE SEQUENCE [LARGE SCALE GENOMIC DNA]</scope>
</reference>
<evidence type="ECO:0000313" key="2">
    <source>
        <dbReference type="EMBL" id="CAM11932.1"/>
    </source>
</evidence>
<dbReference type="AlphaFoldDB" id="B1VAF9"/>
<gene>
    <name evidence="2" type="ordered locus">PA0598</name>
</gene>
<evidence type="ECO:0000256" key="1">
    <source>
        <dbReference type="SAM" id="Phobius"/>
    </source>
</evidence>
<dbReference type="STRING" id="59748.PA0598"/>
<dbReference type="KEGG" id="pal:PA0598"/>
<dbReference type="Proteomes" id="UP000008323">
    <property type="component" value="Chromosome"/>
</dbReference>
<feature type="transmembrane region" description="Helical" evidence="1">
    <location>
        <begin position="41"/>
        <end position="64"/>
    </location>
</feature>
<keyword evidence="1" id="KW-0812">Transmembrane</keyword>
<accession>B1VAF9</accession>
<organism evidence="2 3">
    <name type="scientific">Phytoplasma australiense</name>
    <dbReference type="NCBI Taxonomy" id="59748"/>
    <lineage>
        <taxon>Bacteria</taxon>
        <taxon>Bacillati</taxon>
        <taxon>Mycoplasmatota</taxon>
        <taxon>Mollicutes</taxon>
        <taxon>Acholeplasmatales</taxon>
        <taxon>Acholeplasmataceae</taxon>
        <taxon>Candidatus Phytoplasma</taxon>
        <taxon>16SrXII (Stolbur group)</taxon>
    </lineage>
</organism>
<evidence type="ECO:0000313" key="3">
    <source>
        <dbReference type="Proteomes" id="UP000008323"/>
    </source>
</evidence>
<name>B1VAF9_PHYAS</name>
<dbReference type="EMBL" id="AM422018">
    <property type="protein sequence ID" value="CAM11932.1"/>
    <property type="molecule type" value="Genomic_DNA"/>
</dbReference>
<proteinExistence type="predicted"/>
<protein>
    <submittedName>
        <fullName evidence="2">Uncharacterized protein</fullName>
    </submittedName>
</protein>